<dbReference type="InterPro" id="IPR029063">
    <property type="entry name" value="SAM-dependent_MTases_sf"/>
</dbReference>
<evidence type="ECO:0000256" key="2">
    <source>
        <dbReference type="ARBA" id="ARBA00022603"/>
    </source>
</evidence>
<sequence length="163" mass="17828">MRHEPIAYLVGKREFHGHDFSLNHATLIPRPDSETLVDAVLDQMPDRDGAYRILDLGTGSGCLLLSLLMALPKARGLGLDISADALLMARRNAENLGCGLRADFLESDWLAGVPHDGRSYDIIISNPPYIPHGDVQNLMADVRDHEPCAPLMAGRMGLMFIGL</sequence>
<reference evidence="7 8" key="1">
    <citation type="submission" date="2019-09" db="EMBL/GenBank/DDBJ databases">
        <title>NBRP : Genome information of microbial organism related human and environment.</title>
        <authorList>
            <person name="Hattori M."/>
            <person name="Oshima K."/>
            <person name="Inaba H."/>
            <person name="Suda W."/>
            <person name="Sakamoto M."/>
            <person name="Iino T."/>
            <person name="Kitahara M."/>
            <person name="Oshida Y."/>
            <person name="Iida T."/>
            <person name="Kudo T."/>
            <person name="Itoh T."/>
            <person name="Ohkuma M."/>
        </authorList>
    </citation>
    <scope>NUCLEOTIDE SEQUENCE [LARGE SCALE GENOMIC DNA]</scope>
    <source>
        <strain evidence="7 8">Q-1</strain>
    </source>
</reference>
<dbReference type="GO" id="GO:0032259">
    <property type="term" value="P:methylation"/>
    <property type="evidence" value="ECO:0007669"/>
    <property type="project" value="UniProtKB-KW"/>
</dbReference>
<evidence type="ECO:0000259" key="6">
    <source>
        <dbReference type="Pfam" id="PF05175"/>
    </source>
</evidence>
<name>A0A5A7NAA5_9PROT</name>
<comment type="catalytic activity">
    <reaction evidence="5">
        <text>L-glutaminyl-[peptide chain release factor] + S-adenosyl-L-methionine = N(5)-methyl-L-glutaminyl-[peptide chain release factor] + S-adenosyl-L-homocysteine + H(+)</text>
        <dbReference type="Rhea" id="RHEA:42896"/>
        <dbReference type="Rhea" id="RHEA-COMP:10271"/>
        <dbReference type="Rhea" id="RHEA-COMP:10272"/>
        <dbReference type="ChEBI" id="CHEBI:15378"/>
        <dbReference type="ChEBI" id="CHEBI:30011"/>
        <dbReference type="ChEBI" id="CHEBI:57856"/>
        <dbReference type="ChEBI" id="CHEBI:59789"/>
        <dbReference type="ChEBI" id="CHEBI:61891"/>
        <dbReference type="EC" id="2.1.1.297"/>
    </reaction>
</comment>
<comment type="caution">
    <text evidence="7">The sequence shown here is derived from an EMBL/GenBank/DDBJ whole genome shotgun (WGS) entry which is preliminary data.</text>
</comment>
<dbReference type="EMBL" id="BKCN01000021">
    <property type="protein sequence ID" value="GER05313.1"/>
    <property type="molecule type" value="Genomic_DNA"/>
</dbReference>
<keyword evidence="8" id="KW-1185">Reference proteome</keyword>
<dbReference type="PANTHER" id="PTHR18895">
    <property type="entry name" value="HEMK METHYLTRANSFERASE"/>
    <property type="match status" value="1"/>
</dbReference>
<dbReference type="NCBIfam" id="TIGR00536">
    <property type="entry name" value="hemK_fam"/>
    <property type="match status" value="1"/>
</dbReference>
<dbReference type="AlphaFoldDB" id="A0A5A7NAA5"/>
<dbReference type="Pfam" id="PF05175">
    <property type="entry name" value="MTS"/>
    <property type="match status" value="1"/>
</dbReference>
<gene>
    <name evidence="7" type="ORF">JCM17846_29950</name>
</gene>
<accession>A0A5A7NAA5</accession>
<dbReference type="PROSITE" id="PS00092">
    <property type="entry name" value="N6_MTASE"/>
    <property type="match status" value="1"/>
</dbReference>
<dbReference type="InterPro" id="IPR004556">
    <property type="entry name" value="HemK-like"/>
</dbReference>
<dbReference type="InterPro" id="IPR007848">
    <property type="entry name" value="Small_mtfrase_dom"/>
</dbReference>
<evidence type="ECO:0000256" key="4">
    <source>
        <dbReference type="ARBA" id="ARBA00022691"/>
    </source>
</evidence>
<dbReference type="GO" id="GO:0003676">
    <property type="term" value="F:nucleic acid binding"/>
    <property type="evidence" value="ECO:0007669"/>
    <property type="project" value="InterPro"/>
</dbReference>
<dbReference type="InterPro" id="IPR002052">
    <property type="entry name" value="DNA_methylase_N6_adenine_CS"/>
</dbReference>
<evidence type="ECO:0000313" key="7">
    <source>
        <dbReference type="EMBL" id="GER05313.1"/>
    </source>
</evidence>
<evidence type="ECO:0000256" key="5">
    <source>
        <dbReference type="ARBA" id="ARBA00048391"/>
    </source>
</evidence>
<organism evidence="7 8">
    <name type="scientific">Iodidimonas nitroreducens</name>
    <dbReference type="NCBI Taxonomy" id="1236968"/>
    <lineage>
        <taxon>Bacteria</taxon>
        <taxon>Pseudomonadati</taxon>
        <taxon>Pseudomonadota</taxon>
        <taxon>Alphaproteobacteria</taxon>
        <taxon>Iodidimonadales</taxon>
        <taxon>Iodidimonadaceae</taxon>
        <taxon>Iodidimonas</taxon>
    </lineage>
</organism>
<dbReference type="Proteomes" id="UP000324996">
    <property type="component" value="Unassembled WGS sequence"/>
</dbReference>
<dbReference type="Gene3D" id="3.40.50.150">
    <property type="entry name" value="Vaccinia Virus protein VP39"/>
    <property type="match status" value="1"/>
</dbReference>
<keyword evidence="2" id="KW-0489">Methyltransferase</keyword>
<feature type="domain" description="Methyltransferase small" evidence="6">
    <location>
        <begin position="41"/>
        <end position="135"/>
    </location>
</feature>
<dbReference type="RefSeq" id="WP_150007368.1">
    <property type="nucleotide sequence ID" value="NZ_BKCN01000021.1"/>
</dbReference>
<dbReference type="GO" id="GO:0102559">
    <property type="term" value="F:peptide chain release factor N(5)-glutamine methyltransferase activity"/>
    <property type="evidence" value="ECO:0007669"/>
    <property type="project" value="UniProtKB-EC"/>
</dbReference>
<evidence type="ECO:0000313" key="8">
    <source>
        <dbReference type="Proteomes" id="UP000324996"/>
    </source>
</evidence>
<keyword evidence="3" id="KW-0808">Transferase</keyword>
<dbReference type="InterPro" id="IPR050320">
    <property type="entry name" value="N5-glutamine_MTase"/>
</dbReference>
<dbReference type="PANTHER" id="PTHR18895:SF74">
    <property type="entry name" value="MTRF1L RELEASE FACTOR GLUTAMINE METHYLTRANSFERASE"/>
    <property type="match status" value="1"/>
</dbReference>
<evidence type="ECO:0000256" key="1">
    <source>
        <dbReference type="ARBA" id="ARBA00012771"/>
    </source>
</evidence>
<dbReference type="CDD" id="cd02440">
    <property type="entry name" value="AdoMet_MTases"/>
    <property type="match status" value="1"/>
</dbReference>
<dbReference type="SUPFAM" id="SSF53335">
    <property type="entry name" value="S-adenosyl-L-methionine-dependent methyltransferases"/>
    <property type="match status" value="1"/>
</dbReference>
<protein>
    <recommendedName>
        <fullName evidence="1">peptide chain release factor N(5)-glutamine methyltransferase</fullName>
        <ecNumber evidence="1">2.1.1.297</ecNumber>
    </recommendedName>
</protein>
<evidence type="ECO:0000256" key="3">
    <source>
        <dbReference type="ARBA" id="ARBA00022679"/>
    </source>
</evidence>
<proteinExistence type="predicted"/>
<keyword evidence="4" id="KW-0949">S-adenosyl-L-methionine</keyword>
<dbReference type="EC" id="2.1.1.297" evidence="1"/>